<evidence type="ECO:0008006" key="5">
    <source>
        <dbReference type="Google" id="ProtNLM"/>
    </source>
</evidence>
<name>A0A3P3WCL3_9FLAO</name>
<proteinExistence type="predicted"/>
<dbReference type="AlphaFoldDB" id="A0A3P3WCL3"/>
<dbReference type="OrthoDB" id="956918at2"/>
<evidence type="ECO:0000313" key="4">
    <source>
        <dbReference type="Proteomes" id="UP000275719"/>
    </source>
</evidence>
<dbReference type="Proteomes" id="UP000275719">
    <property type="component" value="Unassembled WGS sequence"/>
</dbReference>
<accession>A0A3P3WCL3</accession>
<keyword evidence="2" id="KW-0732">Signal</keyword>
<comment type="caution">
    <text evidence="3">The sequence shown here is derived from an EMBL/GenBank/DDBJ whole genome shotgun (WGS) entry which is preliminary data.</text>
</comment>
<feature type="chain" id="PRO_5018060104" description="DUF4890 domain-containing protein" evidence="2">
    <location>
        <begin position="19"/>
        <end position="145"/>
    </location>
</feature>
<gene>
    <name evidence="3" type="ORF">EG240_03105</name>
</gene>
<dbReference type="RefSeq" id="WP_125017329.1">
    <property type="nucleotide sequence ID" value="NZ_RQVQ01000005.1"/>
</dbReference>
<keyword evidence="4" id="KW-1185">Reference proteome</keyword>
<evidence type="ECO:0000256" key="1">
    <source>
        <dbReference type="SAM" id="MobiDB-lite"/>
    </source>
</evidence>
<feature type="compositionally biased region" description="Basic and acidic residues" evidence="1">
    <location>
        <begin position="28"/>
        <end position="54"/>
    </location>
</feature>
<protein>
    <recommendedName>
        <fullName evidence="5">DUF4890 domain-containing protein</fullName>
    </recommendedName>
</protein>
<evidence type="ECO:0000313" key="3">
    <source>
        <dbReference type="EMBL" id="RRJ92404.1"/>
    </source>
</evidence>
<feature type="region of interest" description="Disordered" evidence="1">
    <location>
        <begin position="17"/>
        <end position="115"/>
    </location>
</feature>
<organism evidence="3 4">
    <name type="scientific">Paenimyroides tangerinum</name>
    <dbReference type="NCBI Taxonomy" id="2488728"/>
    <lineage>
        <taxon>Bacteria</taxon>
        <taxon>Pseudomonadati</taxon>
        <taxon>Bacteroidota</taxon>
        <taxon>Flavobacteriia</taxon>
        <taxon>Flavobacteriales</taxon>
        <taxon>Flavobacteriaceae</taxon>
        <taxon>Paenimyroides</taxon>
    </lineage>
</organism>
<dbReference type="EMBL" id="RQVQ01000005">
    <property type="protein sequence ID" value="RRJ92404.1"/>
    <property type="molecule type" value="Genomic_DNA"/>
</dbReference>
<feature type="signal peptide" evidence="2">
    <location>
        <begin position="1"/>
        <end position="18"/>
    </location>
</feature>
<evidence type="ECO:0000256" key="2">
    <source>
        <dbReference type="SAM" id="SignalP"/>
    </source>
</evidence>
<reference evidence="3 4" key="1">
    <citation type="submission" date="2018-11" db="EMBL/GenBank/DDBJ databases">
        <title>Flavobacterium sp. nov., YIM 102701-2 draft genome.</title>
        <authorList>
            <person name="Li G."/>
            <person name="Jiang Y."/>
        </authorList>
    </citation>
    <scope>NUCLEOTIDE SEQUENCE [LARGE SCALE GENOMIC DNA]</scope>
    <source>
        <strain evidence="3 4">YIM 102701-2</strain>
    </source>
</reference>
<sequence length="145" mass="16132">MKKLMTIAMLALTVGAFAQSGNKVNNQEGKKQSTEIRAKKDGDKKEGCKKDGKKGDKKRGDKKKGGDKFADLNLTEAQKSQLKALKGERKSKGELAQNTKPSKEEMQAKRAERDAKIKTILTPEQYANFTAKKEMKSKDKKQVKS</sequence>
<feature type="compositionally biased region" description="Basic and acidic residues" evidence="1">
    <location>
        <begin position="101"/>
        <end position="115"/>
    </location>
</feature>